<dbReference type="InterPro" id="IPR036291">
    <property type="entry name" value="NAD(P)-bd_dom_sf"/>
</dbReference>
<dbReference type="GO" id="GO:0016491">
    <property type="term" value="F:oxidoreductase activity"/>
    <property type="evidence" value="ECO:0007669"/>
    <property type="project" value="UniProtKB-KW"/>
</dbReference>
<dbReference type="PRINTS" id="PR00081">
    <property type="entry name" value="GDHRDH"/>
</dbReference>
<sequence length="254" mass="27518">MKWKANASRTIWIIGASSGIGLALSEQLLKQGHKVAMSARRTGKLGELAGEYPDQECVAPCDVTDRESVQKAVQRVQKCFGHVDTLIFNAGICEYIDDGDVKASVVEKVINTNFVGLANVIEAAKPLLKAHSGVQIAAVSSSAAFLPLPRAEAYGASKAAVSYFMHTLRLAMQKKGISVNVICPGFVKTPLTDQNDFDMPCLISAEEAAEQIIAGLQRDKREIHFPHRFTRFLKLLSALPLGLQQRLTGSLVKA</sequence>
<dbReference type="PANTHER" id="PTHR44196:SF1">
    <property type="entry name" value="DEHYDROGENASE_REDUCTASE SDR FAMILY MEMBER 7B"/>
    <property type="match status" value="1"/>
</dbReference>
<gene>
    <name evidence="4" type="ORF">EV696_10975</name>
</gene>
<dbReference type="OrthoDB" id="335726at2"/>
<dbReference type="EMBL" id="SNYM01000009">
    <property type="protein sequence ID" value="TDQ47671.1"/>
    <property type="molecule type" value="Genomic_DNA"/>
</dbReference>
<keyword evidence="5" id="KW-1185">Reference proteome</keyword>
<dbReference type="SUPFAM" id="SSF51735">
    <property type="entry name" value="NAD(P)-binding Rossmann-fold domains"/>
    <property type="match status" value="1"/>
</dbReference>
<keyword evidence="2" id="KW-0560">Oxidoreductase</keyword>
<dbReference type="RefSeq" id="WP_133590868.1">
    <property type="nucleotide sequence ID" value="NZ_CP037953.1"/>
</dbReference>
<dbReference type="PANTHER" id="PTHR44196">
    <property type="entry name" value="DEHYDROGENASE/REDUCTASE SDR FAMILY MEMBER 7B"/>
    <property type="match status" value="1"/>
</dbReference>
<dbReference type="InterPro" id="IPR002347">
    <property type="entry name" value="SDR_fam"/>
</dbReference>
<name>A0A4R6ULB9_9GAMM</name>
<protein>
    <submittedName>
        <fullName evidence="4">Short-subunit dehydrogenase</fullName>
    </submittedName>
</protein>
<proteinExistence type="inferred from homology"/>
<evidence type="ECO:0000256" key="1">
    <source>
        <dbReference type="ARBA" id="ARBA00006484"/>
    </source>
</evidence>
<dbReference type="GO" id="GO:0016020">
    <property type="term" value="C:membrane"/>
    <property type="evidence" value="ECO:0007669"/>
    <property type="project" value="TreeGrafter"/>
</dbReference>
<dbReference type="Proteomes" id="UP000295375">
    <property type="component" value="Unassembled WGS sequence"/>
</dbReference>
<dbReference type="Pfam" id="PF00106">
    <property type="entry name" value="adh_short"/>
    <property type="match status" value="1"/>
</dbReference>
<comment type="similarity">
    <text evidence="1">Belongs to the short-chain dehydrogenases/reductases (SDR) family.</text>
</comment>
<comment type="caution">
    <text evidence="4">The sequence shown here is derived from an EMBL/GenBank/DDBJ whole genome shotgun (WGS) entry which is preliminary data.</text>
</comment>
<evidence type="ECO:0000259" key="3">
    <source>
        <dbReference type="SMART" id="SM00822"/>
    </source>
</evidence>
<dbReference type="InterPro" id="IPR020904">
    <property type="entry name" value="Sc_DH/Rdtase_CS"/>
</dbReference>
<dbReference type="SMART" id="SM00822">
    <property type="entry name" value="PKS_KR"/>
    <property type="match status" value="1"/>
</dbReference>
<evidence type="ECO:0000313" key="5">
    <source>
        <dbReference type="Proteomes" id="UP000295375"/>
    </source>
</evidence>
<dbReference type="AlphaFoldDB" id="A0A4R6ULB9"/>
<organism evidence="4 5">
    <name type="scientific">Permianibacter aggregans</name>
    <dbReference type="NCBI Taxonomy" id="1510150"/>
    <lineage>
        <taxon>Bacteria</taxon>
        <taxon>Pseudomonadati</taxon>
        <taxon>Pseudomonadota</taxon>
        <taxon>Gammaproteobacteria</taxon>
        <taxon>Pseudomonadales</taxon>
        <taxon>Pseudomonadaceae</taxon>
        <taxon>Permianibacter</taxon>
    </lineage>
</organism>
<dbReference type="Gene3D" id="3.40.50.720">
    <property type="entry name" value="NAD(P)-binding Rossmann-like Domain"/>
    <property type="match status" value="1"/>
</dbReference>
<evidence type="ECO:0000256" key="2">
    <source>
        <dbReference type="ARBA" id="ARBA00023002"/>
    </source>
</evidence>
<accession>A0A4R6ULB9</accession>
<evidence type="ECO:0000313" key="4">
    <source>
        <dbReference type="EMBL" id="TDQ47671.1"/>
    </source>
</evidence>
<dbReference type="InterPro" id="IPR057326">
    <property type="entry name" value="KR_dom"/>
</dbReference>
<feature type="domain" description="Ketoreductase" evidence="3">
    <location>
        <begin position="9"/>
        <end position="185"/>
    </location>
</feature>
<dbReference type="PROSITE" id="PS00061">
    <property type="entry name" value="ADH_SHORT"/>
    <property type="match status" value="1"/>
</dbReference>
<reference evidence="4 5" key="1">
    <citation type="submission" date="2019-03" db="EMBL/GenBank/DDBJ databases">
        <title>Genomic Encyclopedia of Type Strains, Phase IV (KMG-IV): sequencing the most valuable type-strain genomes for metagenomic binning, comparative biology and taxonomic classification.</title>
        <authorList>
            <person name="Goeker M."/>
        </authorList>
    </citation>
    <scope>NUCLEOTIDE SEQUENCE [LARGE SCALE GENOMIC DNA]</scope>
    <source>
        <strain evidence="4 5">DSM 103792</strain>
    </source>
</reference>